<gene>
    <name evidence="15" type="ORF">BASA50_007181</name>
</gene>
<evidence type="ECO:0000256" key="6">
    <source>
        <dbReference type="ARBA" id="ARBA00022824"/>
    </source>
</evidence>
<evidence type="ECO:0000256" key="4">
    <source>
        <dbReference type="ARBA" id="ARBA00022692"/>
    </source>
</evidence>
<dbReference type="Gene3D" id="3.10.120.10">
    <property type="entry name" value="Cytochrome b5-like heme/steroid binding domain"/>
    <property type="match status" value="1"/>
</dbReference>
<evidence type="ECO:0000256" key="5">
    <source>
        <dbReference type="ARBA" id="ARBA00022723"/>
    </source>
</evidence>
<reference evidence="15 16" key="1">
    <citation type="submission" date="2021-02" db="EMBL/GenBank/DDBJ databases">
        <title>Variation within the Batrachochytrium salamandrivorans European outbreak.</title>
        <authorList>
            <person name="Kelly M."/>
            <person name="Pasmans F."/>
            <person name="Shea T.P."/>
            <person name="Munoz J.F."/>
            <person name="Carranza S."/>
            <person name="Cuomo C.A."/>
            <person name="Martel A."/>
        </authorList>
    </citation>
    <scope>NUCLEOTIDE SEQUENCE [LARGE SCALE GENOMIC DNA]</scope>
    <source>
        <strain evidence="15 16">AMFP18/2</strain>
    </source>
</reference>
<dbReference type="PROSITE" id="PS50255">
    <property type="entry name" value="CYTOCHROME_B5_2"/>
    <property type="match status" value="1"/>
</dbReference>
<dbReference type="SUPFAM" id="SSF55856">
    <property type="entry name" value="Cytochrome b5-like heme/steroid binding domain"/>
    <property type="match status" value="1"/>
</dbReference>
<dbReference type="InterPro" id="IPR001199">
    <property type="entry name" value="Cyt_B5-like_heme/steroid-bd"/>
</dbReference>
<keyword evidence="3 13" id="KW-0349">Heme</keyword>
<evidence type="ECO:0000313" key="15">
    <source>
        <dbReference type="EMBL" id="KAH6593619.1"/>
    </source>
</evidence>
<name>A0ABQ8F7Q4_9FUNG</name>
<evidence type="ECO:0000256" key="2">
    <source>
        <dbReference type="ARBA" id="ARBA00022448"/>
    </source>
</evidence>
<evidence type="ECO:0000256" key="11">
    <source>
        <dbReference type="ARBA" id="ARBA00037877"/>
    </source>
</evidence>
<dbReference type="InterPro" id="IPR018506">
    <property type="entry name" value="Cyt_B5_heme-BS"/>
</dbReference>
<evidence type="ECO:0000256" key="1">
    <source>
        <dbReference type="ARBA" id="ARBA00004131"/>
    </source>
</evidence>
<accession>A0ABQ8F7Q4</accession>
<keyword evidence="2" id="KW-0813">Transport</keyword>
<evidence type="ECO:0000259" key="14">
    <source>
        <dbReference type="PROSITE" id="PS50255"/>
    </source>
</evidence>
<dbReference type="PANTHER" id="PTHR19359">
    <property type="entry name" value="CYTOCHROME B5"/>
    <property type="match status" value="1"/>
</dbReference>
<keyword evidence="5 13" id="KW-0479">Metal-binding</keyword>
<organism evidence="15 16">
    <name type="scientific">Batrachochytrium salamandrivorans</name>
    <dbReference type="NCBI Taxonomy" id="1357716"/>
    <lineage>
        <taxon>Eukaryota</taxon>
        <taxon>Fungi</taxon>
        <taxon>Fungi incertae sedis</taxon>
        <taxon>Chytridiomycota</taxon>
        <taxon>Chytridiomycota incertae sedis</taxon>
        <taxon>Chytridiomycetes</taxon>
        <taxon>Rhizophydiales</taxon>
        <taxon>Rhizophydiales incertae sedis</taxon>
        <taxon>Batrachochytrium</taxon>
    </lineage>
</organism>
<evidence type="ECO:0000256" key="9">
    <source>
        <dbReference type="ARBA" id="ARBA00023004"/>
    </source>
</evidence>
<evidence type="ECO:0000256" key="10">
    <source>
        <dbReference type="ARBA" id="ARBA00023136"/>
    </source>
</evidence>
<keyword evidence="10 13" id="KW-0472">Membrane</keyword>
<evidence type="ECO:0000256" key="7">
    <source>
        <dbReference type="ARBA" id="ARBA00022848"/>
    </source>
</evidence>
<evidence type="ECO:0000256" key="8">
    <source>
        <dbReference type="ARBA" id="ARBA00022982"/>
    </source>
</evidence>
<keyword evidence="9 13" id="KW-0408">Iron</keyword>
<dbReference type="PRINTS" id="PR00363">
    <property type="entry name" value="CYTOCHROMEB5"/>
</dbReference>
<dbReference type="InterPro" id="IPR036400">
    <property type="entry name" value="Cyt_B5-like_heme/steroid_sf"/>
</dbReference>
<evidence type="ECO:0000256" key="12">
    <source>
        <dbReference type="ARBA" id="ARBA00038168"/>
    </source>
</evidence>
<feature type="transmembrane region" description="Helical" evidence="13">
    <location>
        <begin position="110"/>
        <end position="128"/>
    </location>
</feature>
<keyword evidence="13" id="KW-1133">Transmembrane helix</keyword>
<keyword evidence="4 13" id="KW-0812">Transmembrane</keyword>
<comment type="subcellular location">
    <subcellularLocation>
        <location evidence="1">Endoplasmic reticulum membrane</location>
        <topology evidence="1">Single-pass membrane protein</topology>
        <orientation evidence="1">Cytoplasmic side</orientation>
    </subcellularLocation>
    <subcellularLocation>
        <location evidence="11">Microsome membrane</location>
        <topology evidence="11">Single-pass membrane protein</topology>
        <orientation evidence="11">Cytoplasmic side</orientation>
    </subcellularLocation>
</comment>
<dbReference type="PANTHER" id="PTHR19359:SF150">
    <property type="entry name" value="CYTOCHROME B5"/>
    <property type="match status" value="1"/>
</dbReference>
<keyword evidence="6" id="KW-0256">Endoplasmic reticulum</keyword>
<evidence type="ECO:0000256" key="3">
    <source>
        <dbReference type="ARBA" id="ARBA00022617"/>
    </source>
</evidence>
<comment type="similarity">
    <text evidence="12 13">Belongs to the cytochrome b5 family.</text>
</comment>
<keyword evidence="7" id="KW-0492">Microsome</keyword>
<dbReference type="SMART" id="SM01117">
    <property type="entry name" value="Cyt-b5"/>
    <property type="match status" value="1"/>
</dbReference>
<evidence type="ECO:0000313" key="16">
    <source>
        <dbReference type="Proteomes" id="UP001648503"/>
    </source>
</evidence>
<keyword evidence="8" id="KW-0249">Electron transport</keyword>
<keyword evidence="16" id="KW-1185">Reference proteome</keyword>
<comment type="caution">
    <text evidence="15">The sequence shown here is derived from an EMBL/GenBank/DDBJ whole genome shotgun (WGS) entry which is preliminary data.</text>
</comment>
<evidence type="ECO:0000256" key="13">
    <source>
        <dbReference type="RuleBase" id="RU362121"/>
    </source>
</evidence>
<feature type="domain" description="Cytochrome b5 heme-binding" evidence="14">
    <location>
        <begin position="4"/>
        <end position="80"/>
    </location>
</feature>
<sequence>MATIKTFSMAEVAKHNTRNDLWMVIDGKVYDVTKFMDDHPGGEEVLVEQAGLDASEAFEEIGHSQDARDLLVNMYMGDLLPSTSDAPKKANAATPAPMATLTSTGSQGSFSMAYLAIPLLGVIIYALYQHFSKST</sequence>
<dbReference type="Proteomes" id="UP001648503">
    <property type="component" value="Unassembled WGS sequence"/>
</dbReference>
<dbReference type="InterPro" id="IPR050668">
    <property type="entry name" value="Cytochrome_b5"/>
</dbReference>
<dbReference type="EMBL" id="JAFCIX010000349">
    <property type="protein sequence ID" value="KAH6593619.1"/>
    <property type="molecule type" value="Genomic_DNA"/>
</dbReference>
<protein>
    <recommendedName>
        <fullName evidence="14">Cytochrome b5 heme-binding domain-containing protein</fullName>
    </recommendedName>
</protein>
<proteinExistence type="inferred from homology"/>
<dbReference type="PROSITE" id="PS00191">
    <property type="entry name" value="CYTOCHROME_B5_1"/>
    <property type="match status" value="1"/>
</dbReference>
<dbReference type="Pfam" id="PF00173">
    <property type="entry name" value="Cyt-b5"/>
    <property type="match status" value="1"/>
</dbReference>